<dbReference type="EMBL" id="JBHTLM010000019">
    <property type="protein sequence ID" value="MFD1178710.1"/>
    <property type="molecule type" value="Genomic_DNA"/>
</dbReference>
<evidence type="ECO:0000313" key="3">
    <source>
        <dbReference type="Proteomes" id="UP001597262"/>
    </source>
</evidence>
<dbReference type="RefSeq" id="WP_379321149.1">
    <property type="nucleotide sequence ID" value="NZ_JBHTLM010000019.1"/>
</dbReference>
<dbReference type="Proteomes" id="UP001597262">
    <property type="component" value="Unassembled WGS sequence"/>
</dbReference>
<keyword evidence="3" id="KW-1185">Reference proteome</keyword>
<reference evidence="3" key="1">
    <citation type="journal article" date="2019" name="Int. J. Syst. Evol. Microbiol.">
        <title>The Global Catalogue of Microorganisms (GCM) 10K type strain sequencing project: providing services to taxonomists for standard genome sequencing and annotation.</title>
        <authorList>
            <consortium name="The Broad Institute Genomics Platform"/>
            <consortium name="The Broad Institute Genome Sequencing Center for Infectious Disease"/>
            <person name="Wu L."/>
            <person name="Ma J."/>
        </authorList>
    </citation>
    <scope>NUCLEOTIDE SEQUENCE [LARGE SCALE GENOMIC DNA]</scope>
    <source>
        <strain evidence="3">CCUG 59189</strain>
    </source>
</reference>
<dbReference type="Pfam" id="PF07238">
    <property type="entry name" value="PilZ"/>
    <property type="match status" value="1"/>
</dbReference>
<proteinExistence type="predicted"/>
<protein>
    <submittedName>
        <fullName evidence="2">PilZ domain-containing protein</fullName>
    </submittedName>
</protein>
<dbReference type="InterPro" id="IPR009875">
    <property type="entry name" value="PilZ_domain"/>
</dbReference>
<evidence type="ECO:0000313" key="2">
    <source>
        <dbReference type="EMBL" id="MFD1178710.1"/>
    </source>
</evidence>
<sequence>MLTRRKEPFRYSITPPMICWLEIKEIDQVPLKGKLAEVDLINISKSGCRIRTGLNLYASSHAIQANIHMKLSEDLHIFNGQIRWQKEVEPDVFDYGISLQLDGSEKETINAELRTLAGSRRIIVN</sequence>
<comment type="caution">
    <text evidence="2">The sequence shown here is derived from an EMBL/GenBank/DDBJ whole genome shotgun (WGS) entry which is preliminary data.</text>
</comment>
<dbReference type="Gene3D" id="2.40.10.220">
    <property type="entry name" value="predicted glycosyltransferase like domains"/>
    <property type="match status" value="1"/>
</dbReference>
<evidence type="ECO:0000259" key="1">
    <source>
        <dbReference type="Pfam" id="PF07238"/>
    </source>
</evidence>
<feature type="domain" description="PilZ" evidence="1">
    <location>
        <begin position="30"/>
        <end position="111"/>
    </location>
</feature>
<organism evidence="2 3">
    <name type="scientific">Paenibacillus puldeungensis</name>
    <dbReference type="NCBI Taxonomy" id="696536"/>
    <lineage>
        <taxon>Bacteria</taxon>
        <taxon>Bacillati</taxon>
        <taxon>Bacillota</taxon>
        <taxon>Bacilli</taxon>
        <taxon>Bacillales</taxon>
        <taxon>Paenibacillaceae</taxon>
        <taxon>Paenibacillus</taxon>
    </lineage>
</organism>
<gene>
    <name evidence="2" type="ORF">ACFQ3W_20755</name>
</gene>
<name>A0ABW3S2M2_9BACL</name>
<accession>A0ABW3S2M2</accession>